<sequence length="94" mass="10967">MNVNPKRKCSKSTLFPEALQLHRGLHEQAYRLIQRILSSFTKKIYDFKFVGMDFYDFIITKQCGRDRGNGYSTVTDFAKFLGWSTSVPFNTATW</sequence>
<dbReference type="Proteomes" id="UP000005090">
    <property type="component" value="Chromosome"/>
</dbReference>
<dbReference type="EMBL" id="CM001475">
    <property type="protein sequence ID" value="EIC31409.1"/>
    <property type="molecule type" value="Genomic_DNA"/>
</dbReference>
<accession>H8GI97</accession>
<evidence type="ECO:0000313" key="2">
    <source>
        <dbReference type="Proteomes" id="UP000005090"/>
    </source>
</evidence>
<organism evidence="1 2">
    <name type="scientific">Methylomicrobium album BG8</name>
    <dbReference type="NCBI Taxonomy" id="686340"/>
    <lineage>
        <taxon>Bacteria</taxon>
        <taxon>Pseudomonadati</taxon>
        <taxon>Pseudomonadota</taxon>
        <taxon>Gammaproteobacteria</taxon>
        <taxon>Methylococcales</taxon>
        <taxon>Methylococcaceae</taxon>
        <taxon>Methylomicrobium</taxon>
    </lineage>
</organism>
<reference evidence="1 2" key="1">
    <citation type="journal article" date="2013" name="Genome Announc.">
        <title>Genome Sequence of the Obligate Gammaproteobacterial Methanotroph Methylomicrobium album Strain BG8.</title>
        <authorList>
            <person name="Kits K.D."/>
            <person name="Kalyuzhnaya M.G."/>
            <person name="Klotz M.G."/>
            <person name="Jetten M.S."/>
            <person name="Op den Camp H.J."/>
            <person name="Vuilleumier S."/>
            <person name="Bringel F."/>
            <person name="Dispirito A.A."/>
            <person name="Murrell J.C."/>
            <person name="Bruce D."/>
            <person name="Cheng J.F."/>
            <person name="Copeland A."/>
            <person name="Goodwin L."/>
            <person name="Hauser L."/>
            <person name="Lajus A."/>
            <person name="Land M.L."/>
            <person name="Lapidus A."/>
            <person name="Lucas S."/>
            <person name="Medigue C."/>
            <person name="Pitluck S."/>
            <person name="Woyke T."/>
            <person name="Zeytun A."/>
            <person name="Stein L.Y."/>
        </authorList>
    </citation>
    <scope>NUCLEOTIDE SEQUENCE [LARGE SCALE GENOMIC DNA]</scope>
    <source>
        <strain evidence="1 2">BG8</strain>
    </source>
</reference>
<keyword evidence="2" id="KW-1185">Reference proteome</keyword>
<dbReference type="AlphaFoldDB" id="H8GI97"/>
<proteinExistence type="predicted"/>
<evidence type="ECO:0000313" key="1">
    <source>
        <dbReference type="EMBL" id="EIC31409.1"/>
    </source>
</evidence>
<protein>
    <submittedName>
        <fullName evidence="1">Uncharacterized protein</fullName>
    </submittedName>
</protein>
<gene>
    <name evidence="1" type="ORF">Metal_3765</name>
</gene>
<name>H8GI97_METAL</name>
<dbReference type="HOGENOM" id="CLU_2382784_0_0_6"/>